<dbReference type="EMBL" id="JAHCVI010000001">
    <property type="protein sequence ID" value="KAG7294627.1"/>
    <property type="molecule type" value="Genomic_DNA"/>
</dbReference>
<feature type="signal peptide" evidence="1">
    <location>
        <begin position="1"/>
        <end position="19"/>
    </location>
</feature>
<keyword evidence="3" id="KW-1185">Reference proteome</keyword>
<organism evidence="2 3">
    <name type="scientific">Staphylotrichum longicolle</name>
    <dbReference type="NCBI Taxonomy" id="669026"/>
    <lineage>
        <taxon>Eukaryota</taxon>
        <taxon>Fungi</taxon>
        <taxon>Dikarya</taxon>
        <taxon>Ascomycota</taxon>
        <taxon>Pezizomycotina</taxon>
        <taxon>Sordariomycetes</taxon>
        <taxon>Sordariomycetidae</taxon>
        <taxon>Sordariales</taxon>
        <taxon>Chaetomiaceae</taxon>
        <taxon>Staphylotrichum</taxon>
    </lineage>
</organism>
<feature type="chain" id="PRO_5042231608" evidence="1">
    <location>
        <begin position="20"/>
        <end position="78"/>
    </location>
</feature>
<dbReference type="AlphaFoldDB" id="A0AAD4F7M3"/>
<sequence>MQLISFIAITFAALAVASAIPAEVPAELQERQCVGNLGRCNKRASAAIGRQCCGGLFCCGVVGSNNVCQTANTCGEPR</sequence>
<comment type="caution">
    <text evidence="2">The sequence shown here is derived from an EMBL/GenBank/DDBJ whole genome shotgun (WGS) entry which is preliminary data.</text>
</comment>
<dbReference type="Proteomes" id="UP001197093">
    <property type="component" value="Unassembled WGS sequence"/>
</dbReference>
<accession>A0AAD4F7M3</accession>
<proteinExistence type="predicted"/>
<name>A0AAD4F7M3_9PEZI</name>
<evidence type="ECO:0000313" key="2">
    <source>
        <dbReference type="EMBL" id="KAG7294627.1"/>
    </source>
</evidence>
<evidence type="ECO:0000313" key="3">
    <source>
        <dbReference type="Proteomes" id="UP001197093"/>
    </source>
</evidence>
<protein>
    <submittedName>
        <fullName evidence="2">Uncharacterized protein</fullName>
    </submittedName>
</protein>
<gene>
    <name evidence="2" type="ORF">NEMBOFW57_004703</name>
</gene>
<reference evidence="2" key="1">
    <citation type="submission" date="2023-02" db="EMBL/GenBank/DDBJ databases">
        <authorList>
            <person name="Palmer J.M."/>
        </authorList>
    </citation>
    <scope>NUCLEOTIDE SEQUENCE</scope>
    <source>
        <strain evidence="2">FW57</strain>
    </source>
</reference>
<evidence type="ECO:0000256" key="1">
    <source>
        <dbReference type="SAM" id="SignalP"/>
    </source>
</evidence>
<keyword evidence="1" id="KW-0732">Signal</keyword>